<sequence>MYFTLIVVLLFPVAAHFMSKFTAEMVRKNHKTRLKCEAIGDKPISITWMKDKVAIKPQSDPRYELVETIMNAGIVSEIIIRQADRRDSALFSCIAVNAYGRDDTNIQLIVQEPPDGVQDVRVLETASRSVKMSWTPPQYNGNSPITHYVVQFKDEGGKWHNRMPNVTVTGTDTSGIVVGLKPAKIYLFRVLAENRIGKSEPSKPVEALTQEEAPGAAPVKVRAHPTSSQSIKVSWKVSIKFWTKSVKGKSVCLYVRSHVNTITQKLE</sequence>
<name>A0A4Y2FVC5_ARAVE</name>
<dbReference type="GO" id="GO:0030154">
    <property type="term" value="P:cell differentiation"/>
    <property type="evidence" value="ECO:0007669"/>
    <property type="project" value="UniProtKB-ARBA"/>
</dbReference>
<reference evidence="6 7" key="1">
    <citation type="journal article" date="2019" name="Sci. Rep.">
        <title>Orb-weaving spider Araneus ventricosus genome elucidates the spidroin gene catalogue.</title>
        <authorList>
            <person name="Kono N."/>
            <person name="Nakamura H."/>
            <person name="Ohtoshi R."/>
            <person name="Moran D.A.P."/>
            <person name="Shinohara A."/>
            <person name="Yoshida Y."/>
            <person name="Fujiwara M."/>
            <person name="Mori M."/>
            <person name="Tomita M."/>
            <person name="Arakawa K."/>
        </authorList>
    </citation>
    <scope>NUCLEOTIDE SEQUENCE [LARGE SCALE GENOMIC DNA]</scope>
</reference>
<dbReference type="PANTHER" id="PTHR13817">
    <property type="entry name" value="TITIN"/>
    <property type="match status" value="1"/>
</dbReference>
<keyword evidence="3" id="KW-0732">Signal</keyword>
<keyword evidence="7" id="KW-1185">Reference proteome</keyword>
<dbReference type="Proteomes" id="UP000499080">
    <property type="component" value="Unassembled WGS sequence"/>
</dbReference>
<evidence type="ECO:0000256" key="3">
    <source>
        <dbReference type="SAM" id="SignalP"/>
    </source>
</evidence>
<dbReference type="PRINTS" id="PR00014">
    <property type="entry name" value="FNTYPEIII"/>
</dbReference>
<dbReference type="FunFam" id="2.60.40.10:FF:000719">
    <property type="entry name" value="nephrin isoform X1"/>
    <property type="match status" value="1"/>
</dbReference>
<evidence type="ECO:0000259" key="4">
    <source>
        <dbReference type="PROSITE" id="PS50835"/>
    </source>
</evidence>
<feature type="domain" description="Fibronectin type-III" evidence="5">
    <location>
        <begin position="113"/>
        <end position="212"/>
    </location>
</feature>
<dbReference type="InterPro" id="IPR013098">
    <property type="entry name" value="Ig_I-set"/>
</dbReference>
<protein>
    <submittedName>
        <fullName evidence="6">Down syndrome cell adhesion molecule-like protein 1</fullName>
    </submittedName>
</protein>
<dbReference type="OrthoDB" id="6417480at2759"/>
<gene>
    <name evidence="6" type="primary">DSCAML1_3</name>
    <name evidence="6" type="ORF">AVEN_210546_1</name>
</gene>
<dbReference type="PANTHER" id="PTHR13817:SF166">
    <property type="entry name" value="NEURONAL IGCAM-RELATED"/>
    <property type="match status" value="1"/>
</dbReference>
<dbReference type="AlphaFoldDB" id="A0A4Y2FVC5"/>
<evidence type="ECO:0000256" key="2">
    <source>
        <dbReference type="SAM" id="MobiDB-lite"/>
    </source>
</evidence>
<feature type="domain" description="Ig-like" evidence="4">
    <location>
        <begin position="12"/>
        <end position="107"/>
    </location>
</feature>
<dbReference type="InterPro" id="IPR036179">
    <property type="entry name" value="Ig-like_dom_sf"/>
</dbReference>
<dbReference type="Gene3D" id="2.60.40.10">
    <property type="entry name" value="Immunoglobulins"/>
    <property type="match status" value="3"/>
</dbReference>
<dbReference type="GO" id="GO:0007416">
    <property type="term" value="P:synapse assembly"/>
    <property type="evidence" value="ECO:0007669"/>
    <property type="project" value="TreeGrafter"/>
</dbReference>
<dbReference type="Pfam" id="PF00041">
    <property type="entry name" value="fn3"/>
    <property type="match status" value="1"/>
</dbReference>
<dbReference type="InterPro" id="IPR050964">
    <property type="entry name" value="Striated_Muscle_Regulatory"/>
</dbReference>
<feature type="region of interest" description="Disordered" evidence="2">
    <location>
        <begin position="199"/>
        <end position="218"/>
    </location>
</feature>
<organism evidence="6 7">
    <name type="scientific">Araneus ventricosus</name>
    <name type="common">Orbweaver spider</name>
    <name type="synonym">Epeira ventricosa</name>
    <dbReference type="NCBI Taxonomy" id="182803"/>
    <lineage>
        <taxon>Eukaryota</taxon>
        <taxon>Metazoa</taxon>
        <taxon>Ecdysozoa</taxon>
        <taxon>Arthropoda</taxon>
        <taxon>Chelicerata</taxon>
        <taxon>Arachnida</taxon>
        <taxon>Araneae</taxon>
        <taxon>Araneomorphae</taxon>
        <taxon>Entelegynae</taxon>
        <taxon>Araneoidea</taxon>
        <taxon>Araneidae</taxon>
        <taxon>Araneus</taxon>
    </lineage>
</organism>
<evidence type="ECO:0000256" key="1">
    <source>
        <dbReference type="ARBA" id="ARBA00022737"/>
    </source>
</evidence>
<dbReference type="InterPro" id="IPR003599">
    <property type="entry name" value="Ig_sub"/>
</dbReference>
<dbReference type="SMART" id="SM00409">
    <property type="entry name" value="IG"/>
    <property type="match status" value="1"/>
</dbReference>
<dbReference type="GO" id="GO:0007156">
    <property type="term" value="P:homophilic cell adhesion via plasma membrane adhesion molecules"/>
    <property type="evidence" value="ECO:0007669"/>
    <property type="project" value="TreeGrafter"/>
</dbReference>
<dbReference type="GO" id="GO:0045202">
    <property type="term" value="C:synapse"/>
    <property type="evidence" value="ECO:0007669"/>
    <property type="project" value="TreeGrafter"/>
</dbReference>
<dbReference type="InterPro" id="IPR013783">
    <property type="entry name" value="Ig-like_fold"/>
</dbReference>
<evidence type="ECO:0000313" key="6">
    <source>
        <dbReference type="EMBL" id="GBM43604.1"/>
    </source>
</evidence>
<dbReference type="CDD" id="cd00063">
    <property type="entry name" value="FN3"/>
    <property type="match status" value="1"/>
</dbReference>
<evidence type="ECO:0000259" key="5">
    <source>
        <dbReference type="PROSITE" id="PS50853"/>
    </source>
</evidence>
<dbReference type="SUPFAM" id="SSF48726">
    <property type="entry name" value="Immunoglobulin"/>
    <property type="match status" value="1"/>
</dbReference>
<dbReference type="Pfam" id="PF07679">
    <property type="entry name" value="I-set"/>
    <property type="match status" value="1"/>
</dbReference>
<evidence type="ECO:0000313" key="7">
    <source>
        <dbReference type="Proteomes" id="UP000499080"/>
    </source>
</evidence>
<dbReference type="SMART" id="SM00060">
    <property type="entry name" value="FN3"/>
    <property type="match status" value="1"/>
</dbReference>
<keyword evidence="1" id="KW-0677">Repeat</keyword>
<feature type="signal peptide" evidence="3">
    <location>
        <begin position="1"/>
        <end position="15"/>
    </location>
</feature>
<dbReference type="InterPro" id="IPR007110">
    <property type="entry name" value="Ig-like_dom"/>
</dbReference>
<comment type="caution">
    <text evidence="6">The sequence shown here is derived from an EMBL/GenBank/DDBJ whole genome shotgun (WGS) entry which is preliminary data.</text>
</comment>
<dbReference type="SUPFAM" id="SSF49265">
    <property type="entry name" value="Fibronectin type III"/>
    <property type="match status" value="1"/>
</dbReference>
<dbReference type="InterPro" id="IPR036116">
    <property type="entry name" value="FN3_sf"/>
</dbReference>
<dbReference type="EMBL" id="BGPR01001035">
    <property type="protein sequence ID" value="GBM43604.1"/>
    <property type="molecule type" value="Genomic_DNA"/>
</dbReference>
<dbReference type="PROSITE" id="PS50835">
    <property type="entry name" value="IG_LIKE"/>
    <property type="match status" value="1"/>
</dbReference>
<dbReference type="GO" id="GO:0009653">
    <property type="term" value="P:anatomical structure morphogenesis"/>
    <property type="evidence" value="ECO:0007669"/>
    <property type="project" value="UniProtKB-ARBA"/>
</dbReference>
<proteinExistence type="predicted"/>
<dbReference type="InterPro" id="IPR003961">
    <property type="entry name" value="FN3_dom"/>
</dbReference>
<dbReference type="PROSITE" id="PS50853">
    <property type="entry name" value="FN3"/>
    <property type="match status" value="1"/>
</dbReference>
<accession>A0A4Y2FVC5</accession>
<feature type="chain" id="PRO_5021396920" evidence="3">
    <location>
        <begin position="16"/>
        <end position="267"/>
    </location>
</feature>